<protein>
    <submittedName>
        <fullName evidence="1">DUF2993 domain-containing protein</fullName>
    </submittedName>
</protein>
<dbReference type="RefSeq" id="WP_197351871.1">
    <property type="nucleotide sequence ID" value="NZ_CP048882.1"/>
</dbReference>
<accession>A0A7T1WUM8</accession>
<dbReference type="EMBL" id="CP048882">
    <property type="protein sequence ID" value="QPP08080.1"/>
    <property type="molecule type" value="Genomic_DNA"/>
</dbReference>
<evidence type="ECO:0000313" key="1">
    <source>
        <dbReference type="EMBL" id="QPP08080.1"/>
    </source>
</evidence>
<dbReference type="AlphaFoldDB" id="A0A7T1WUM8"/>
<organism evidence="1 2">
    <name type="scientific">Streptomyces bathyalis</name>
    <dbReference type="NCBI Taxonomy" id="2710756"/>
    <lineage>
        <taxon>Bacteria</taxon>
        <taxon>Bacillati</taxon>
        <taxon>Actinomycetota</taxon>
        <taxon>Actinomycetes</taxon>
        <taxon>Kitasatosporales</taxon>
        <taxon>Streptomycetaceae</taxon>
        <taxon>Streptomyces</taxon>
    </lineage>
</organism>
<gene>
    <name evidence="1" type="ORF">G4Z16_18600</name>
</gene>
<keyword evidence="2" id="KW-1185">Reference proteome</keyword>
<dbReference type="KEGG" id="sbat:G4Z16_18600"/>
<reference evidence="2" key="1">
    <citation type="submission" date="2020-02" db="EMBL/GenBank/DDBJ databases">
        <title>Streptomyces sp. ASO4wet.</title>
        <authorList>
            <person name="Risdian C."/>
            <person name="Landwehr W."/>
            <person name="Schupp P."/>
            <person name="Wink J."/>
        </authorList>
    </citation>
    <scope>NUCLEOTIDE SEQUENCE [LARGE SCALE GENOMIC DNA]</scope>
    <source>
        <strain evidence="2">ASO4wet</strain>
    </source>
</reference>
<sequence length="238" mass="24657">MRALRRGLIVLFVLAVLFVAADRLAVKLAEDKAAEKIKSSPGIASAGKTSIDIKGFPFLTQIAAQELGEVDAEMSGLKAEASGGQLKVNRIDAKLQDVRFSGDFSSAEADRATGTALVSYGELTKAALEGVDVGWGGKDSSGQGRVKVSAGVTVPGLGQTLKRSVTSTVSVSGGDTVKLRADKVPGADIPGLEEAIRGRIDFERKIAGLPDGLELEKVEPTVEGIELTVRGKGVKLGG</sequence>
<dbReference type="Proteomes" id="UP000595046">
    <property type="component" value="Chromosome"/>
</dbReference>
<evidence type="ECO:0000313" key="2">
    <source>
        <dbReference type="Proteomes" id="UP000595046"/>
    </source>
</evidence>
<dbReference type="Pfam" id="PF11209">
    <property type="entry name" value="LmeA"/>
    <property type="match status" value="1"/>
</dbReference>
<dbReference type="InterPro" id="IPR021373">
    <property type="entry name" value="DUF2993"/>
</dbReference>
<name>A0A7T1WUM8_9ACTN</name>
<proteinExistence type="predicted"/>